<evidence type="ECO:0000313" key="1">
    <source>
        <dbReference type="EMBL" id="KAF2687604.1"/>
    </source>
</evidence>
<dbReference type="SUPFAM" id="SSF48403">
    <property type="entry name" value="Ankyrin repeat"/>
    <property type="match status" value="1"/>
</dbReference>
<proteinExistence type="predicted"/>
<dbReference type="AlphaFoldDB" id="A0A6G1JAK9"/>
<keyword evidence="2" id="KW-1185">Reference proteome</keyword>
<dbReference type="Gene3D" id="1.25.40.20">
    <property type="entry name" value="Ankyrin repeat-containing domain"/>
    <property type="match status" value="1"/>
</dbReference>
<name>A0A6G1JAK9_9PLEO</name>
<sequence length="460" mass="51539">MAAAQTSMLLDLPVELFHNILIQAIKVRGLRRAFRLRLVNHFFAAEIIRVLNEYRLLDDCYKEVRMMGSVGVDYLSRRLLRTDLNLPIGARWLAIRDIAARLALEDDEAVREERYVSYVKLLCAQAAEHADLRMATVCLSPTLPADNPPWCRVDPYDNGDICDNHWKLDLMAAAAYTNKLSIIKELGEPEDHASCSANATFGNPSYLAALGGHHEAVDLLFSTCSREYGPGAWKRATLAKVCRIDSIDMAMADKFLSGSWDKKRLEDQCGRSMRLLEAALRTPNVEVFQAVMRIKESTVYPKLSESNFNLLLREAGRNGWPEMTQHLINMGAPHETIRDALGPACRDGQISVVRVLLDHMESPWGNEDYMNCAARGGHWDLVRLMVERGASINSQYRGHPMDCCALVAAVAFERADLVREFVALGARVDGEFGRKAVKRARDDGLESMLMLLEEMGAEGI</sequence>
<evidence type="ECO:0000313" key="2">
    <source>
        <dbReference type="Proteomes" id="UP000799291"/>
    </source>
</evidence>
<protein>
    <submittedName>
        <fullName evidence="1">Uncharacterized protein</fullName>
    </submittedName>
</protein>
<accession>A0A6G1JAK9</accession>
<dbReference type="Proteomes" id="UP000799291">
    <property type="component" value="Unassembled WGS sequence"/>
</dbReference>
<dbReference type="OrthoDB" id="3799861at2759"/>
<dbReference type="InterPro" id="IPR036770">
    <property type="entry name" value="Ankyrin_rpt-contain_sf"/>
</dbReference>
<gene>
    <name evidence="1" type="ORF">K458DRAFT_167240</name>
</gene>
<reference evidence="1" key="1">
    <citation type="journal article" date="2020" name="Stud. Mycol.">
        <title>101 Dothideomycetes genomes: a test case for predicting lifestyles and emergence of pathogens.</title>
        <authorList>
            <person name="Haridas S."/>
            <person name="Albert R."/>
            <person name="Binder M."/>
            <person name="Bloem J."/>
            <person name="Labutti K."/>
            <person name="Salamov A."/>
            <person name="Andreopoulos B."/>
            <person name="Baker S."/>
            <person name="Barry K."/>
            <person name="Bills G."/>
            <person name="Bluhm B."/>
            <person name="Cannon C."/>
            <person name="Castanera R."/>
            <person name="Culley D."/>
            <person name="Daum C."/>
            <person name="Ezra D."/>
            <person name="Gonzalez J."/>
            <person name="Henrissat B."/>
            <person name="Kuo A."/>
            <person name="Liang C."/>
            <person name="Lipzen A."/>
            <person name="Lutzoni F."/>
            <person name="Magnuson J."/>
            <person name="Mondo S."/>
            <person name="Nolan M."/>
            <person name="Ohm R."/>
            <person name="Pangilinan J."/>
            <person name="Park H.-J."/>
            <person name="Ramirez L."/>
            <person name="Alfaro M."/>
            <person name="Sun H."/>
            <person name="Tritt A."/>
            <person name="Yoshinaga Y."/>
            <person name="Zwiers L.-H."/>
            <person name="Turgeon B."/>
            <person name="Goodwin S."/>
            <person name="Spatafora J."/>
            <person name="Crous P."/>
            <person name="Grigoriev I."/>
        </authorList>
    </citation>
    <scope>NUCLEOTIDE SEQUENCE</scope>
    <source>
        <strain evidence="1">CBS 122367</strain>
    </source>
</reference>
<organism evidence="1 2">
    <name type="scientific">Lentithecium fluviatile CBS 122367</name>
    <dbReference type="NCBI Taxonomy" id="1168545"/>
    <lineage>
        <taxon>Eukaryota</taxon>
        <taxon>Fungi</taxon>
        <taxon>Dikarya</taxon>
        <taxon>Ascomycota</taxon>
        <taxon>Pezizomycotina</taxon>
        <taxon>Dothideomycetes</taxon>
        <taxon>Pleosporomycetidae</taxon>
        <taxon>Pleosporales</taxon>
        <taxon>Massarineae</taxon>
        <taxon>Lentitheciaceae</taxon>
        <taxon>Lentithecium</taxon>
    </lineage>
</organism>
<dbReference type="EMBL" id="MU005574">
    <property type="protein sequence ID" value="KAF2687604.1"/>
    <property type="molecule type" value="Genomic_DNA"/>
</dbReference>